<feature type="transmembrane region" description="Helical" evidence="1">
    <location>
        <begin position="94"/>
        <end position="113"/>
    </location>
</feature>
<feature type="transmembrane region" description="Helical" evidence="1">
    <location>
        <begin position="61"/>
        <end position="82"/>
    </location>
</feature>
<name>A0AAE1BFB6_PETCI</name>
<keyword evidence="4" id="KW-1185">Reference proteome</keyword>
<evidence type="ECO:0000313" key="3">
    <source>
        <dbReference type="EMBL" id="KAK3849636.1"/>
    </source>
</evidence>
<organism evidence="3 4">
    <name type="scientific">Petrolisthes cinctipes</name>
    <name type="common">Flat porcelain crab</name>
    <dbReference type="NCBI Taxonomy" id="88211"/>
    <lineage>
        <taxon>Eukaryota</taxon>
        <taxon>Metazoa</taxon>
        <taxon>Ecdysozoa</taxon>
        <taxon>Arthropoda</taxon>
        <taxon>Crustacea</taxon>
        <taxon>Multicrustacea</taxon>
        <taxon>Malacostraca</taxon>
        <taxon>Eumalacostraca</taxon>
        <taxon>Eucarida</taxon>
        <taxon>Decapoda</taxon>
        <taxon>Pleocyemata</taxon>
        <taxon>Anomura</taxon>
        <taxon>Galatheoidea</taxon>
        <taxon>Porcellanidae</taxon>
        <taxon>Petrolisthes</taxon>
    </lineage>
</organism>
<feature type="signal peptide" evidence="2">
    <location>
        <begin position="1"/>
        <end position="18"/>
    </location>
</feature>
<protein>
    <submittedName>
        <fullName evidence="3">Uncharacterized protein</fullName>
    </submittedName>
</protein>
<dbReference type="EMBL" id="JAWQEG010008792">
    <property type="protein sequence ID" value="KAK3849636.1"/>
    <property type="molecule type" value="Genomic_DNA"/>
</dbReference>
<proteinExistence type="predicted"/>
<sequence length="181" mass="18444">MVWCVAAVLAVAAATTGGGGGSGGSVVVEAASKMEDTVKDLYETPPEGQQGRLFLSYDQAAAFNTSVAFTIPLFSFTLPGAADATAAGLDSQSFGALAFIALFLLGGLGVAIYTTSQGSTARQADGSMHQESLLTRLVTESLAGLPNIVDAGSCARLAVCGAHAEPQRYGLLAWPIKFLVP</sequence>
<keyword evidence="1" id="KW-0472">Membrane</keyword>
<keyword evidence="1" id="KW-1133">Transmembrane helix</keyword>
<accession>A0AAE1BFB6</accession>
<feature type="chain" id="PRO_5042206438" evidence="2">
    <location>
        <begin position="19"/>
        <end position="181"/>
    </location>
</feature>
<evidence type="ECO:0000256" key="1">
    <source>
        <dbReference type="SAM" id="Phobius"/>
    </source>
</evidence>
<comment type="caution">
    <text evidence="3">The sequence shown here is derived from an EMBL/GenBank/DDBJ whole genome shotgun (WGS) entry which is preliminary data.</text>
</comment>
<gene>
    <name evidence="3" type="ORF">Pcinc_043616</name>
</gene>
<dbReference type="Proteomes" id="UP001286313">
    <property type="component" value="Unassembled WGS sequence"/>
</dbReference>
<evidence type="ECO:0000313" key="4">
    <source>
        <dbReference type="Proteomes" id="UP001286313"/>
    </source>
</evidence>
<reference evidence="3" key="1">
    <citation type="submission" date="2023-10" db="EMBL/GenBank/DDBJ databases">
        <title>Genome assemblies of two species of porcelain crab, Petrolisthes cinctipes and Petrolisthes manimaculis (Anomura: Porcellanidae).</title>
        <authorList>
            <person name="Angst P."/>
        </authorList>
    </citation>
    <scope>NUCLEOTIDE SEQUENCE</scope>
    <source>
        <strain evidence="3">PB745_01</strain>
        <tissue evidence="3">Gill</tissue>
    </source>
</reference>
<evidence type="ECO:0000256" key="2">
    <source>
        <dbReference type="SAM" id="SignalP"/>
    </source>
</evidence>
<keyword evidence="2" id="KW-0732">Signal</keyword>
<keyword evidence="1" id="KW-0812">Transmembrane</keyword>
<dbReference type="AlphaFoldDB" id="A0AAE1BFB6"/>